<dbReference type="EMBL" id="CAICTM010001291">
    <property type="protein sequence ID" value="CAB9522348.1"/>
    <property type="molecule type" value="Genomic_DNA"/>
</dbReference>
<protein>
    <submittedName>
        <fullName evidence="9">cAMP-specific 3',5'-cyclic phosphodiesterase, isoform (Partial)</fullName>
    </submittedName>
</protein>
<dbReference type="Pfam" id="PF00211">
    <property type="entry name" value="Guanylate_cyc"/>
    <property type="match status" value="1"/>
</dbReference>
<feature type="domain" description="Guanylate cyclase" evidence="8">
    <location>
        <begin position="24"/>
        <end position="65"/>
    </location>
</feature>
<evidence type="ECO:0000256" key="5">
    <source>
        <dbReference type="ARBA" id="ARBA00023136"/>
    </source>
</evidence>
<dbReference type="PANTHER" id="PTHR11920:SF335">
    <property type="entry name" value="GUANYLATE CYCLASE"/>
    <property type="match status" value="1"/>
</dbReference>
<dbReference type="GO" id="GO:0007168">
    <property type="term" value="P:receptor guanylyl cyclase signaling pathway"/>
    <property type="evidence" value="ECO:0007669"/>
    <property type="project" value="TreeGrafter"/>
</dbReference>
<dbReference type="InterPro" id="IPR029787">
    <property type="entry name" value="Nucleotide_cyclase"/>
</dbReference>
<dbReference type="OrthoDB" id="41650at2759"/>
<dbReference type="PROSITE" id="PS50125">
    <property type="entry name" value="GUANYLATE_CYCLASE_2"/>
    <property type="match status" value="1"/>
</dbReference>
<evidence type="ECO:0000256" key="4">
    <source>
        <dbReference type="ARBA" id="ARBA00022989"/>
    </source>
</evidence>
<dbReference type="SUPFAM" id="SSF109604">
    <property type="entry name" value="HD-domain/PDEase-like"/>
    <property type="match status" value="1"/>
</dbReference>
<feature type="non-terminal residue" evidence="9">
    <location>
        <position position="1"/>
    </location>
</feature>
<dbReference type="InterPro" id="IPR002073">
    <property type="entry name" value="PDEase_catalytic_dom"/>
</dbReference>
<sequence length="541" mass="60367">SALPGLQNKMNDITRRLESKLGPDTSNLKMRFGLHSGPVTAGVLRGDRARFQLFGDTVNTASLWNPRSEEQIQVSEPLPTSPKGHEDWLIPREDEVNAKGKGVIKTYWLVLYSKQGSSQGDASECRSSRSVSGSDDSPSPDLSDPERTIDQSLVNARGTSKTKQRKVAPSYFPPQGQTCIAFSSFHPPQHACHVCMSVKKLLNRIVSVLSDDDADNSTSNPTAKKVAMQQLYDLTHGLSTDPMAAFAMTFSGLIHDVDHRGVSNTQLSVEEPRLASKYSNQSIAEQNSLDMAWDVLMEDCYSNLRLCLFTSQDELVRFRQLIVNVVLATDIFDKELNDLRKRRWAQAFSGEAVVGKNSDHERVGAAEDSDRRATIVIEHIIQASDVSHTMQHWHVYQKWNKCLFLEMTAAFHAGRFAKNPADFWYKGEIGFFDNYIIPLAKKLEDCGVFGVSSDEYLNYALKNREEWAERGRDIVASWVAEENSSSLQHVPSSMLVDSREVQPKSFIGDESGLETGISSCDEEESSGSPKTIQKEPVYIDC</sequence>
<gene>
    <name evidence="9" type="ORF">SEMRO_1293_G260080.1</name>
</gene>
<reference evidence="9" key="1">
    <citation type="submission" date="2020-06" db="EMBL/GenBank/DDBJ databases">
        <authorList>
            <consortium name="Plant Systems Biology data submission"/>
        </authorList>
    </citation>
    <scope>NUCLEOTIDE SEQUENCE</scope>
    <source>
        <strain evidence="9">D6</strain>
    </source>
</reference>
<keyword evidence="3" id="KW-0547">Nucleotide-binding</keyword>
<dbReference type="GO" id="GO:0000166">
    <property type="term" value="F:nucleotide binding"/>
    <property type="evidence" value="ECO:0007669"/>
    <property type="project" value="UniProtKB-KW"/>
</dbReference>
<dbReference type="PANTHER" id="PTHR11920">
    <property type="entry name" value="GUANYLYL CYCLASE"/>
    <property type="match status" value="1"/>
</dbReference>
<keyword evidence="6" id="KW-0456">Lyase</keyword>
<dbReference type="Pfam" id="PF00233">
    <property type="entry name" value="PDEase_I"/>
    <property type="match status" value="1"/>
</dbReference>
<comment type="subcellular location">
    <subcellularLocation>
        <location evidence="1">Membrane</location>
    </subcellularLocation>
</comment>
<evidence type="ECO:0000313" key="10">
    <source>
        <dbReference type="Proteomes" id="UP001153069"/>
    </source>
</evidence>
<keyword evidence="2" id="KW-0812">Transmembrane</keyword>
<keyword evidence="4" id="KW-1133">Transmembrane helix</keyword>
<evidence type="ECO:0000313" key="9">
    <source>
        <dbReference type="EMBL" id="CAB9522348.1"/>
    </source>
</evidence>
<feature type="region of interest" description="Disordered" evidence="7">
    <location>
        <begin position="117"/>
        <end position="170"/>
    </location>
</feature>
<evidence type="ECO:0000256" key="3">
    <source>
        <dbReference type="ARBA" id="ARBA00022741"/>
    </source>
</evidence>
<dbReference type="GO" id="GO:0004383">
    <property type="term" value="F:guanylate cyclase activity"/>
    <property type="evidence" value="ECO:0007669"/>
    <property type="project" value="TreeGrafter"/>
</dbReference>
<evidence type="ECO:0000256" key="7">
    <source>
        <dbReference type="SAM" id="MobiDB-lite"/>
    </source>
</evidence>
<dbReference type="GO" id="GO:0001653">
    <property type="term" value="F:peptide receptor activity"/>
    <property type="evidence" value="ECO:0007669"/>
    <property type="project" value="TreeGrafter"/>
</dbReference>
<evidence type="ECO:0000256" key="1">
    <source>
        <dbReference type="ARBA" id="ARBA00004370"/>
    </source>
</evidence>
<comment type="caution">
    <text evidence="9">The sequence shown here is derived from an EMBL/GenBank/DDBJ whole genome shotgun (WGS) entry which is preliminary data.</text>
</comment>
<feature type="compositionally biased region" description="Low complexity" evidence="7">
    <location>
        <begin position="128"/>
        <end position="142"/>
    </location>
</feature>
<dbReference type="Proteomes" id="UP001153069">
    <property type="component" value="Unassembled WGS sequence"/>
</dbReference>
<evidence type="ECO:0000259" key="8">
    <source>
        <dbReference type="PROSITE" id="PS50125"/>
    </source>
</evidence>
<dbReference type="InterPro" id="IPR001054">
    <property type="entry name" value="A/G_cyclase"/>
</dbReference>
<dbReference type="Gene3D" id="1.10.1300.10">
    <property type="entry name" value="3'5'-cyclic nucleotide phosphodiesterase, catalytic domain"/>
    <property type="match status" value="1"/>
</dbReference>
<dbReference type="GO" id="GO:0035556">
    <property type="term" value="P:intracellular signal transduction"/>
    <property type="evidence" value="ECO:0007669"/>
    <property type="project" value="InterPro"/>
</dbReference>
<dbReference type="InterPro" id="IPR050401">
    <property type="entry name" value="Cyclic_nucleotide_synthase"/>
</dbReference>
<dbReference type="GO" id="GO:0004016">
    <property type="term" value="F:adenylate cyclase activity"/>
    <property type="evidence" value="ECO:0007669"/>
    <property type="project" value="TreeGrafter"/>
</dbReference>
<evidence type="ECO:0000256" key="2">
    <source>
        <dbReference type="ARBA" id="ARBA00022692"/>
    </source>
</evidence>
<dbReference type="CDD" id="cd07302">
    <property type="entry name" value="CHD"/>
    <property type="match status" value="1"/>
</dbReference>
<organism evidence="9 10">
    <name type="scientific">Seminavis robusta</name>
    <dbReference type="NCBI Taxonomy" id="568900"/>
    <lineage>
        <taxon>Eukaryota</taxon>
        <taxon>Sar</taxon>
        <taxon>Stramenopiles</taxon>
        <taxon>Ochrophyta</taxon>
        <taxon>Bacillariophyta</taxon>
        <taxon>Bacillariophyceae</taxon>
        <taxon>Bacillariophycidae</taxon>
        <taxon>Naviculales</taxon>
        <taxon>Naviculaceae</taxon>
        <taxon>Seminavis</taxon>
    </lineage>
</organism>
<accession>A0A9N8EKE4</accession>
<name>A0A9N8EKE4_9STRA</name>
<dbReference type="GO" id="GO:0004114">
    <property type="term" value="F:3',5'-cyclic-nucleotide phosphodiesterase activity"/>
    <property type="evidence" value="ECO:0007669"/>
    <property type="project" value="InterPro"/>
</dbReference>
<dbReference type="SUPFAM" id="SSF55073">
    <property type="entry name" value="Nucleotide cyclase"/>
    <property type="match status" value="1"/>
</dbReference>
<feature type="region of interest" description="Disordered" evidence="7">
    <location>
        <begin position="66"/>
        <end position="87"/>
    </location>
</feature>
<feature type="region of interest" description="Disordered" evidence="7">
    <location>
        <begin position="506"/>
        <end position="541"/>
    </location>
</feature>
<keyword evidence="10" id="KW-1185">Reference proteome</keyword>
<proteinExistence type="predicted"/>
<keyword evidence="5" id="KW-0472">Membrane</keyword>
<dbReference type="AlphaFoldDB" id="A0A9N8EKE4"/>
<dbReference type="InterPro" id="IPR036971">
    <property type="entry name" value="PDEase_catalytic_dom_sf"/>
</dbReference>
<dbReference type="Gene3D" id="3.30.70.1230">
    <property type="entry name" value="Nucleotide cyclase"/>
    <property type="match status" value="1"/>
</dbReference>
<feature type="compositionally biased region" description="Polar residues" evidence="7">
    <location>
        <begin position="150"/>
        <end position="159"/>
    </location>
</feature>
<dbReference type="GO" id="GO:0005886">
    <property type="term" value="C:plasma membrane"/>
    <property type="evidence" value="ECO:0007669"/>
    <property type="project" value="TreeGrafter"/>
</dbReference>
<evidence type="ECO:0000256" key="6">
    <source>
        <dbReference type="ARBA" id="ARBA00023239"/>
    </source>
</evidence>